<evidence type="ECO:0000313" key="4">
    <source>
        <dbReference type="EMBL" id="OAP60689.1"/>
    </source>
</evidence>
<dbReference type="OrthoDB" id="339764at2759"/>
<dbReference type="PANTHER" id="PTHR11496:SF107">
    <property type="entry name" value="ALCOHOL DEHYDROGENASE, PUTATIVE (AFU_ORTHOLOGUE AFUA_1G06800)-RELATED"/>
    <property type="match status" value="1"/>
</dbReference>
<protein>
    <submittedName>
        <fullName evidence="4">Alcohol dehydrogenase 4</fullName>
    </submittedName>
</protein>
<dbReference type="GO" id="GO:0004022">
    <property type="term" value="F:alcohol dehydrogenase (NAD+) activity"/>
    <property type="evidence" value="ECO:0007669"/>
    <property type="project" value="TreeGrafter"/>
</dbReference>
<organism evidence="4 5">
    <name type="scientific">Fonsecaea erecta</name>
    <dbReference type="NCBI Taxonomy" id="1367422"/>
    <lineage>
        <taxon>Eukaryota</taxon>
        <taxon>Fungi</taxon>
        <taxon>Dikarya</taxon>
        <taxon>Ascomycota</taxon>
        <taxon>Pezizomycotina</taxon>
        <taxon>Eurotiomycetes</taxon>
        <taxon>Chaetothyriomycetidae</taxon>
        <taxon>Chaetothyriales</taxon>
        <taxon>Herpotrichiellaceae</taxon>
        <taxon>Fonsecaea</taxon>
    </lineage>
</organism>
<dbReference type="Pfam" id="PF00465">
    <property type="entry name" value="Fe-ADH"/>
    <property type="match status" value="1"/>
</dbReference>
<comment type="caution">
    <text evidence="4">The sequence shown here is derived from an EMBL/GenBank/DDBJ whole genome shotgun (WGS) entry which is preliminary data.</text>
</comment>
<evidence type="ECO:0000259" key="3">
    <source>
        <dbReference type="Pfam" id="PF25137"/>
    </source>
</evidence>
<dbReference type="InterPro" id="IPR039697">
    <property type="entry name" value="Alcohol_dehydrogenase_Fe"/>
</dbReference>
<dbReference type="InterPro" id="IPR056798">
    <property type="entry name" value="ADH_Fe_C"/>
</dbReference>
<dbReference type="Gene3D" id="3.40.50.1970">
    <property type="match status" value="1"/>
</dbReference>
<accession>A0A178ZLK8</accession>
<dbReference type="Gene3D" id="1.20.1090.10">
    <property type="entry name" value="Dehydroquinate synthase-like - alpha domain"/>
    <property type="match status" value="1"/>
</dbReference>
<feature type="domain" description="Alcohol dehydrogenase iron-type/glycerol dehydrogenase GldA" evidence="2">
    <location>
        <begin position="45"/>
        <end position="207"/>
    </location>
</feature>
<dbReference type="PANTHER" id="PTHR11496">
    <property type="entry name" value="ALCOHOL DEHYDROGENASE"/>
    <property type="match status" value="1"/>
</dbReference>
<dbReference type="GeneID" id="30009859"/>
<feature type="domain" description="Fe-containing alcohol dehydrogenase-like C-terminal" evidence="3">
    <location>
        <begin position="221"/>
        <end position="426"/>
    </location>
</feature>
<evidence type="ECO:0000256" key="1">
    <source>
        <dbReference type="ARBA" id="ARBA00023002"/>
    </source>
</evidence>
<reference evidence="4 5" key="1">
    <citation type="submission" date="2016-04" db="EMBL/GenBank/DDBJ databases">
        <title>Draft genome of Fonsecaea erecta CBS 125763.</title>
        <authorList>
            <person name="Weiss V.A."/>
            <person name="Vicente V.A."/>
            <person name="Raittz R.T."/>
            <person name="Moreno L.F."/>
            <person name="De Souza E.M."/>
            <person name="Pedrosa F.O."/>
            <person name="Steffens M.B."/>
            <person name="Faoro H."/>
            <person name="Tadra-Sfeir M.Z."/>
            <person name="Najafzadeh M.J."/>
            <person name="Felipe M.S."/>
            <person name="Teixeira M."/>
            <person name="Sun J."/>
            <person name="Xi L."/>
            <person name="Gomes R."/>
            <person name="De Azevedo C.M."/>
            <person name="Salgado C.G."/>
            <person name="Da Silva M.B."/>
            <person name="Nascimento M.F."/>
            <person name="Queiroz-Telles F."/>
            <person name="Attili D.S."/>
            <person name="Gorbushina A."/>
        </authorList>
    </citation>
    <scope>NUCLEOTIDE SEQUENCE [LARGE SCALE GENOMIC DNA]</scope>
    <source>
        <strain evidence="4 5">CBS 125763</strain>
    </source>
</reference>
<dbReference type="InterPro" id="IPR001670">
    <property type="entry name" value="ADH_Fe/GldA"/>
</dbReference>
<dbReference type="RefSeq" id="XP_018694056.1">
    <property type="nucleotide sequence ID" value="XM_018837203.1"/>
</dbReference>
<name>A0A178ZLK8_9EURO</name>
<dbReference type="CDD" id="cd08192">
    <property type="entry name" value="MAR-like"/>
    <property type="match status" value="1"/>
</dbReference>
<gene>
    <name evidence="4" type="ORF">AYL99_05691</name>
</gene>
<sequence>MSSTEVYRPAFTDPPGTNLAGIPVSNLRLSSPCVSYGLPYQVACAKHVRETFKASRVYIIASGTLSRETDRLDRLIEAIGKDKVVGVRKGITPHTPFSQVLQITAEARDANADCLVTLGAGSITDGAKVVTFALANNIKTANELARYSSESTDIPSTIHEPKVPLITIPTSLSGGEYFSLGGGTDDATKHKVAFLHSGMGVNLVILDAELCITTPPYHWLSTGVRSLDHCVEAICSLESTETSDRKAEEGLRLLVPSLLKCKQDPQDLEARHNCQMAVILAMDNIRAGIPMGGSHAIGHQLGPLGVAHGVTSCILCPAVMKYNIKHADGNPEIISRQGKVRNILWSEPAVAEQLVSQGLGQDTADLGDMLDVVIRALDLPRTLSELGIGREVFPSLAESALADFWSPTNPVPLLKAEQVQEILEAVV</sequence>
<evidence type="ECO:0000259" key="2">
    <source>
        <dbReference type="Pfam" id="PF00465"/>
    </source>
</evidence>
<dbReference type="Pfam" id="PF25137">
    <property type="entry name" value="ADH_Fe_C"/>
    <property type="match status" value="1"/>
</dbReference>
<keyword evidence="5" id="KW-1185">Reference proteome</keyword>
<dbReference type="SUPFAM" id="SSF56796">
    <property type="entry name" value="Dehydroquinate synthase-like"/>
    <property type="match status" value="1"/>
</dbReference>
<dbReference type="GO" id="GO:0005739">
    <property type="term" value="C:mitochondrion"/>
    <property type="evidence" value="ECO:0007669"/>
    <property type="project" value="TreeGrafter"/>
</dbReference>
<dbReference type="GO" id="GO:0046872">
    <property type="term" value="F:metal ion binding"/>
    <property type="evidence" value="ECO:0007669"/>
    <property type="project" value="InterPro"/>
</dbReference>
<dbReference type="EMBL" id="LVYI01000004">
    <property type="protein sequence ID" value="OAP60689.1"/>
    <property type="molecule type" value="Genomic_DNA"/>
</dbReference>
<dbReference type="AlphaFoldDB" id="A0A178ZLK8"/>
<keyword evidence="1" id="KW-0560">Oxidoreductase</keyword>
<dbReference type="Proteomes" id="UP000078343">
    <property type="component" value="Unassembled WGS sequence"/>
</dbReference>
<evidence type="ECO:0000313" key="5">
    <source>
        <dbReference type="Proteomes" id="UP000078343"/>
    </source>
</evidence>
<proteinExistence type="predicted"/>
<dbReference type="STRING" id="1367422.A0A178ZLK8"/>